<protein>
    <submittedName>
        <fullName evidence="2">Uncharacterized protein</fullName>
    </submittedName>
</protein>
<dbReference type="InterPro" id="IPR042558">
    <property type="entry name" value="Gln-tRNA-synth_Ib_RNA-bd_N_1"/>
</dbReference>
<feature type="region of interest" description="Disordered" evidence="1">
    <location>
        <begin position="211"/>
        <end position="247"/>
    </location>
</feature>
<evidence type="ECO:0000313" key="3">
    <source>
        <dbReference type="Proteomes" id="UP001153636"/>
    </source>
</evidence>
<dbReference type="Gene3D" id="1.10.8.1290">
    <property type="entry name" value="Glutaminyl-tRNA synthetase, non-specific RNA binding region part 1, domain 1"/>
    <property type="match status" value="1"/>
</dbReference>
<feature type="region of interest" description="Disordered" evidence="1">
    <location>
        <begin position="1443"/>
        <end position="1483"/>
    </location>
</feature>
<gene>
    <name evidence="2" type="ORF">PSYICH_LOCUS2534</name>
</gene>
<feature type="compositionally biased region" description="Polar residues" evidence="1">
    <location>
        <begin position="736"/>
        <end position="747"/>
    </location>
</feature>
<feature type="compositionally biased region" description="Basic and acidic residues" evidence="1">
    <location>
        <begin position="38"/>
        <end position="57"/>
    </location>
</feature>
<feature type="region of interest" description="Disordered" evidence="1">
    <location>
        <begin position="430"/>
        <end position="452"/>
    </location>
</feature>
<feature type="region of interest" description="Disordered" evidence="1">
    <location>
        <begin position="31"/>
        <end position="105"/>
    </location>
</feature>
<feature type="region of interest" description="Disordered" evidence="1">
    <location>
        <begin position="652"/>
        <end position="707"/>
    </location>
</feature>
<accession>A0A9P0G9C9</accession>
<feature type="region of interest" description="Disordered" evidence="1">
    <location>
        <begin position="122"/>
        <end position="191"/>
    </location>
</feature>
<reference evidence="2" key="1">
    <citation type="submission" date="2022-01" db="EMBL/GenBank/DDBJ databases">
        <authorList>
            <person name="King R."/>
        </authorList>
    </citation>
    <scope>NUCLEOTIDE SEQUENCE</scope>
</reference>
<evidence type="ECO:0000256" key="1">
    <source>
        <dbReference type="SAM" id="MobiDB-lite"/>
    </source>
</evidence>
<evidence type="ECO:0000313" key="2">
    <source>
        <dbReference type="EMBL" id="CAH1101675.1"/>
    </source>
</evidence>
<feature type="compositionally biased region" description="Basic and acidic residues" evidence="1">
    <location>
        <begin position="1145"/>
        <end position="1155"/>
    </location>
</feature>
<name>A0A9P0G9C9_9CUCU</name>
<dbReference type="OrthoDB" id="6769536at2759"/>
<feature type="compositionally biased region" description="Basic and acidic residues" evidence="1">
    <location>
        <begin position="80"/>
        <end position="91"/>
    </location>
</feature>
<feature type="compositionally biased region" description="Basic and acidic residues" evidence="1">
    <location>
        <begin position="158"/>
        <end position="179"/>
    </location>
</feature>
<proteinExistence type="predicted"/>
<keyword evidence="3" id="KW-1185">Reference proteome</keyword>
<feature type="compositionally biased region" description="Basic and acidic residues" evidence="1">
    <location>
        <begin position="214"/>
        <end position="223"/>
    </location>
</feature>
<feature type="compositionally biased region" description="Basic and acidic residues" evidence="1">
    <location>
        <begin position="372"/>
        <end position="384"/>
    </location>
</feature>
<dbReference type="Proteomes" id="UP001153636">
    <property type="component" value="Chromosome 11"/>
</dbReference>
<organism evidence="2 3">
    <name type="scientific">Psylliodes chrysocephalus</name>
    <dbReference type="NCBI Taxonomy" id="3402493"/>
    <lineage>
        <taxon>Eukaryota</taxon>
        <taxon>Metazoa</taxon>
        <taxon>Ecdysozoa</taxon>
        <taxon>Arthropoda</taxon>
        <taxon>Hexapoda</taxon>
        <taxon>Insecta</taxon>
        <taxon>Pterygota</taxon>
        <taxon>Neoptera</taxon>
        <taxon>Endopterygota</taxon>
        <taxon>Coleoptera</taxon>
        <taxon>Polyphaga</taxon>
        <taxon>Cucujiformia</taxon>
        <taxon>Chrysomeloidea</taxon>
        <taxon>Chrysomelidae</taxon>
        <taxon>Galerucinae</taxon>
        <taxon>Alticini</taxon>
        <taxon>Psylliodes</taxon>
    </lineage>
</organism>
<feature type="region of interest" description="Disordered" evidence="1">
    <location>
        <begin position="1137"/>
        <end position="1202"/>
    </location>
</feature>
<feature type="compositionally biased region" description="Basic residues" evidence="1">
    <location>
        <begin position="1468"/>
        <end position="1477"/>
    </location>
</feature>
<feature type="compositionally biased region" description="Basic residues" evidence="1">
    <location>
        <begin position="435"/>
        <end position="444"/>
    </location>
</feature>
<feature type="compositionally biased region" description="Polar residues" evidence="1">
    <location>
        <begin position="652"/>
        <end position="662"/>
    </location>
</feature>
<feature type="region of interest" description="Disordered" evidence="1">
    <location>
        <begin position="358"/>
        <end position="384"/>
    </location>
</feature>
<sequence length="2040" mass="236683">MYKKYNKHSDVINQNATVKRKHKLCKRDEQFSTTANAENEKPHKGILIDHGDCDGKHSSHYKHHNTHKSDERHHHQSRHRSAEEKHKERSKHDKTHSPVIYQHRNENVEQASKAMEDYLSKKDNCRKRHRSAHSTDNPYNPFSKKYETVHKSNTFIVDTKRSNKTAEKKDKNKDKDRISRQRSKSGKKDINKEKVSQIWYCQVETNSPFKQHKKEFNKSEETKHKKHKSLKESTTSTHGRNKSPDKQVLNALSPSIHKSRIHHFKDPTLNTIIKPKADRSLDRTPKLEQIRPKSHKKAEKSCQERPVNKKIQHKVEPSQSAVNVDQKIEDGLKMYFMKLQNIIDKKFEAILPTKEEQTENKKERKKHCHKSNKNEVVDSRQKEKEEIRVLKERYRNIPHNRKETDNNPFIDHNGIAVHKENFEKSHKFTPDIPKTHQKQRRHHSHPDNLKPKYDHHHEIFCEGHSTNAEIQTTVYDSKLDKHTATVKKRDKFAATRQSTPEEELQYRTIIRDMMNGNVISNPSTSVTYVKPPVPVDRNLNLYYYDKSSSKYIDLYNENSKEERYQYKDKENHFWVEGVEPAKRDTLQKTRKRKLTPNLQSKIVSIIGIPSQTKDHHSCNFYHEKHPVPLEDLLQNRNKMKRLKLYYKYLQENNQSSPSGSDSGRNHVPSESCKVLSDRSEPAEYLPASRDKPILPTTTSNDKNTLQDKHEDNTFINIKLDDYHFYLKENNKKDQSKYLTTSKKNSIDCQKPNKDKKRPQYVQRKIKKQIVNEVILNAKSDTDISYSSLTVKSLNFPRQLKTKKPDNIAIPQNQTKTNIDIEDITVKEFYNNIDYFKKNFEKQTSEDYVSNFQVLQFLENMHQLYMTNQQKAGPQLQDKSIEVQRLMTEDIHRGPVAKETNEININTDEDMLHKEESTHKSNLLVNKSVEACQHLQESKTFKPSNPKIDRMTSYQEILGNKHENISNYEEVQEYQQTEDFIYPNRELTSREVGDESIFPIEEEVSAKSVAVQQSYFQIPSRSSNVTDTETSTVHQSKNYEAKKCIGTSVVGESNGDTKNPPSLIDSISEIGDVKVKNVDVEVRDTYLGKIPKRNLKSLKIPRANINPLKISTPNVPKTPPTKDIPEILEQVKPSIIPLLKTRTKKTHDNLPKKEDNGLPPTPTSPTKLEDTYKSKYINQSKDDLLGKKKKRRPQSATSAVEKAAEEALESSDIFKLKKSQSEINFDQIDLIREESKITSLVCLESYENGLPTGEGSCKAHSLDRYLLSNKPIINEQAHNSTLMITKDYRSSDVSSYQKRKKYDEVIRKKMKKRMSLQEKQLSRIFEVRYLTLDDNTKNVFSNQPETLERIPESEECLNRRKAEEKFIKVTNRKYEKFLNSFKKDLDSPYSDLCEFLSKIPESQGSHRHTFNSKNKCKHCDTGKNFMNFVNYLCNSLKSKCSSTKSTEEDSVKSGPTTKMRKNRSDTKKSISRKKKLSNIRKTGDTTSSCYDDIEDNYQFPLNTKISNEHMSCPVLKTSDSSFDFLYQEETNSSDEVPKRPVNSILGFSLNSEITLTKNNQAGLESPCSETSGYASSRSKHSFSLLNFFKKPKMAALLKPQIAEGMFGGREVTSYNNKMMQECRNYAQKVKEESELKLDINDEPYEEIPLDVLLKKSNSDSSGFENSICNLNVGYSQSLPCSAMFHEPIEPKKFASDTNLLNCDKPTDFVQISLDVAQDPQTFQSQNTAIDLLLQQDSDDQYSLLEKMIDSEIYLTNLSSCSIMLVESLESIQSNQKKAFKDGTHCSAEIKRLIAKKFFENILEMYENEAAISSALFEDDEFVEKKLMAFVRDKRREKKKTIGCRFKKVWKKAFSRKEKFVVEEVFTSQNIEKPELVENEYQKKLQALAHSARRYFSSLVQAVAVNNKMDDEMKMYGILRLLEAIEKGQFMFLRKFASSQQKEDIEREIKDQVWQTFTDVYSSANNEADKCRRKLSNNDAKLMAAFVCKYRMGLLSRTDIVASYLGKGFFQDENQLKAAVTFLLKTTNDVNLQEFEDYCGKH</sequence>
<feature type="region of interest" description="Disordered" evidence="1">
    <location>
        <begin position="736"/>
        <end position="757"/>
    </location>
</feature>
<dbReference type="EMBL" id="OV651823">
    <property type="protein sequence ID" value="CAH1101675.1"/>
    <property type="molecule type" value="Genomic_DNA"/>
</dbReference>